<feature type="transmembrane region" description="Helical" evidence="6">
    <location>
        <begin position="216"/>
        <end position="236"/>
    </location>
</feature>
<evidence type="ECO:0000256" key="4">
    <source>
        <dbReference type="ARBA" id="ARBA00022989"/>
    </source>
</evidence>
<keyword evidence="8" id="KW-1185">Reference proteome</keyword>
<accession>A0A4T0WXM0</accession>
<dbReference type="SUPFAM" id="SSF103473">
    <property type="entry name" value="MFS general substrate transporter"/>
    <property type="match status" value="1"/>
</dbReference>
<keyword evidence="3 6" id="KW-0812">Transmembrane</keyword>
<protein>
    <recommendedName>
        <fullName evidence="9">Major facilitator superfamily (MFS) profile domain-containing protein</fullName>
    </recommendedName>
</protein>
<feature type="transmembrane region" description="Helical" evidence="6">
    <location>
        <begin position="365"/>
        <end position="385"/>
    </location>
</feature>
<keyword evidence="2" id="KW-0813">Transport</keyword>
<evidence type="ECO:0000256" key="6">
    <source>
        <dbReference type="SAM" id="Phobius"/>
    </source>
</evidence>
<dbReference type="InterPro" id="IPR036259">
    <property type="entry name" value="MFS_trans_sf"/>
</dbReference>
<dbReference type="GO" id="GO:0016020">
    <property type="term" value="C:membrane"/>
    <property type="evidence" value="ECO:0007669"/>
    <property type="project" value="UniProtKB-SubCell"/>
</dbReference>
<dbReference type="PANTHER" id="PTHR43791:SF29">
    <property type="entry name" value="MAJOR FACILITATOR SUPERFAMILY (MFS) PROFILE DOMAIN-CONTAINING PROTEIN"/>
    <property type="match status" value="1"/>
</dbReference>
<evidence type="ECO:0000256" key="5">
    <source>
        <dbReference type="ARBA" id="ARBA00023136"/>
    </source>
</evidence>
<dbReference type="FunFam" id="1.20.1250.20:FF:000106">
    <property type="entry name" value="MFS transporter, putative"/>
    <property type="match status" value="1"/>
</dbReference>
<comment type="subcellular location">
    <subcellularLocation>
        <location evidence="1">Membrane</location>
        <topology evidence="1">Multi-pass membrane protein</topology>
    </subcellularLocation>
</comment>
<evidence type="ECO:0008006" key="9">
    <source>
        <dbReference type="Google" id="ProtNLM"/>
    </source>
</evidence>
<feature type="transmembrane region" description="Helical" evidence="6">
    <location>
        <begin position="487"/>
        <end position="508"/>
    </location>
</feature>
<reference evidence="7 8" key="1">
    <citation type="journal article" date="2019" name="Front. Genet.">
        <title>Whole-Genome Sequencing of the Opportunistic Yeast Pathogen Candida inconspicua Uncovers Its Hybrid Origin.</title>
        <authorList>
            <person name="Mixao V."/>
            <person name="Hansen A.P."/>
            <person name="Saus E."/>
            <person name="Boekhout T."/>
            <person name="Lass-Florl C."/>
            <person name="Gabaldon T."/>
        </authorList>
    </citation>
    <scope>NUCLEOTIDE SEQUENCE [LARGE SCALE GENOMIC DNA]</scope>
    <source>
        <strain evidence="7 8">CBS 180</strain>
    </source>
</reference>
<dbReference type="OrthoDB" id="1935484at2759"/>
<keyword evidence="5 6" id="KW-0472">Membrane</keyword>
<dbReference type="STRING" id="52247.A0A4T0WXM0"/>
<evidence type="ECO:0000313" key="7">
    <source>
        <dbReference type="EMBL" id="TID15800.1"/>
    </source>
</evidence>
<evidence type="ECO:0000256" key="3">
    <source>
        <dbReference type="ARBA" id="ARBA00022692"/>
    </source>
</evidence>
<feature type="transmembrane region" description="Helical" evidence="6">
    <location>
        <begin position="84"/>
        <end position="101"/>
    </location>
</feature>
<dbReference type="EMBL" id="SELW01000652">
    <property type="protein sequence ID" value="TID15800.1"/>
    <property type="molecule type" value="Genomic_DNA"/>
</dbReference>
<comment type="caution">
    <text evidence="7">The sequence shown here is derived from an EMBL/GenBank/DDBJ whole genome shotgun (WGS) entry which is preliminary data.</text>
</comment>
<dbReference type="AlphaFoldDB" id="A0A4T0WXM0"/>
<sequence>MTSEQKSDTSLSDRKIELEEQTYATSDFSIEDEAPESANNPFLNEKFKETFTNLYEECKYECRHRFDADFRWTKQAQKKLTRKIDLRVTLIACFFFSALQIDRSNMGQAVSDNLLNDLGLTTNDYNTANTIFYLCFLSAELPSQLISKKLGADIWIPIQMTCWALVTTCQFKLSGKHSMFACRALLGLFEGGFIPDLVLWLSYFYTGAELTIRLSFFWTTMFLTTIVNYLLAYGILHMRGIHGHPGWAWLFLIEGLITLAIGISAFFLMRPSAVQTKTPWNKKGWFTEEEEKIIVNKVLRDDPTKGDMHNRQGITPKMLWKALCDWHLWPMYLIGIVAYVPTSTLNSYMTLLLRGMGFDVFHTNLLCIPFNVLKLFLLLGVSYFSEKVHNIFGVALIQPIWNVICLAILRFWPGNMVNKWGTYAVLTIILGDPYIHAMMVSATSRNSSSIKTRTVSASLYNMFVQAGSIIASNIYRTPDKPLYHTGNAVLLGFSIALIPILAGTKYFYWFLNKKKEEKWNALTPEEQDDYIEHTTDKNANRLDFRFAH</sequence>
<gene>
    <name evidence="7" type="ORF">CANINC_004329</name>
</gene>
<feature type="transmembrane region" description="Helical" evidence="6">
    <location>
        <begin position="329"/>
        <end position="353"/>
    </location>
</feature>
<dbReference type="Pfam" id="PF07690">
    <property type="entry name" value="MFS_1"/>
    <property type="match status" value="1"/>
</dbReference>
<feature type="transmembrane region" description="Helical" evidence="6">
    <location>
        <begin position="391"/>
        <end position="412"/>
    </location>
</feature>
<name>A0A4T0WXM0_9ASCO</name>
<dbReference type="Gene3D" id="1.20.1250.20">
    <property type="entry name" value="MFS general substrate transporter like domains"/>
    <property type="match status" value="1"/>
</dbReference>
<evidence type="ECO:0000256" key="2">
    <source>
        <dbReference type="ARBA" id="ARBA00022448"/>
    </source>
</evidence>
<evidence type="ECO:0000256" key="1">
    <source>
        <dbReference type="ARBA" id="ARBA00004141"/>
    </source>
</evidence>
<dbReference type="GO" id="GO:0022857">
    <property type="term" value="F:transmembrane transporter activity"/>
    <property type="evidence" value="ECO:0007669"/>
    <property type="project" value="InterPro"/>
</dbReference>
<dbReference type="InterPro" id="IPR011701">
    <property type="entry name" value="MFS"/>
</dbReference>
<dbReference type="PANTHER" id="PTHR43791">
    <property type="entry name" value="PERMEASE-RELATED"/>
    <property type="match status" value="1"/>
</dbReference>
<organism evidence="7 8">
    <name type="scientific">Pichia inconspicua</name>
    <dbReference type="NCBI Taxonomy" id="52247"/>
    <lineage>
        <taxon>Eukaryota</taxon>
        <taxon>Fungi</taxon>
        <taxon>Dikarya</taxon>
        <taxon>Ascomycota</taxon>
        <taxon>Saccharomycotina</taxon>
        <taxon>Pichiomycetes</taxon>
        <taxon>Pichiales</taxon>
        <taxon>Pichiaceae</taxon>
        <taxon>Pichia</taxon>
    </lineage>
</organism>
<feature type="transmembrane region" description="Helical" evidence="6">
    <location>
        <begin position="185"/>
        <end position="204"/>
    </location>
</feature>
<evidence type="ECO:0000313" key="8">
    <source>
        <dbReference type="Proteomes" id="UP000307173"/>
    </source>
</evidence>
<dbReference type="Proteomes" id="UP000307173">
    <property type="component" value="Unassembled WGS sequence"/>
</dbReference>
<proteinExistence type="predicted"/>
<feature type="transmembrane region" description="Helical" evidence="6">
    <location>
        <begin position="455"/>
        <end position="475"/>
    </location>
</feature>
<feature type="transmembrane region" description="Helical" evidence="6">
    <location>
        <begin position="248"/>
        <end position="269"/>
    </location>
</feature>
<keyword evidence="4 6" id="KW-1133">Transmembrane helix</keyword>